<dbReference type="GO" id="GO:0005666">
    <property type="term" value="C:RNA polymerase III complex"/>
    <property type="evidence" value="ECO:0007669"/>
    <property type="project" value="UniProtKB-UniRule"/>
</dbReference>
<protein>
    <recommendedName>
        <fullName evidence="6">DNA-directed RNA polymerase III subunit RPC6</fullName>
        <shortName evidence="6">RNA polymerase III subunit C6</shortName>
    </recommendedName>
</protein>
<dbReference type="GO" id="GO:0005737">
    <property type="term" value="C:cytoplasm"/>
    <property type="evidence" value="ECO:0007669"/>
    <property type="project" value="UniProtKB-ARBA"/>
</dbReference>
<sequence length="319" mass="36479">MEPVQDNSQLQEKLYKEHGLNDLQVEIYMATLNTEIGLEISEIQKMFPKLQTNLDSLNQLLNTNLIELKSKGNQQYCKAVDLEEQSILSKLNSDQKRVYNVIKDSSTEGIWIRNIKQITGLTDHQIQQSLKHLERHYIIKSIKSVKNPAQKLYILSHLTPSSEITGGTFFTDQSFDDELVNNLMYICLNFIKDHSLSPDGKLYPIDYDLYPTLSEIHTHVRENSTADKDISEDDTLQILKVMELEQMVISYDASVPVRRYNGTSAKTSTTRYKAVHIDESLAEERLTDIPCGVCPAMDSCSVDTILCSNIGDYYKDWIN</sequence>
<keyword evidence="4 6" id="KW-0804">Transcription</keyword>
<keyword evidence="5 6" id="KW-0539">Nucleus</keyword>
<evidence type="ECO:0000256" key="6">
    <source>
        <dbReference type="PIRNR" id="PIRNR028763"/>
    </source>
</evidence>
<proteinExistence type="inferred from homology"/>
<organism evidence="7 8">
    <name type="scientific">Conidiobolus coronatus (strain ATCC 28846 / CBS 209.66 / NRRL 28638)</name>
    <name type="common">Delacroixia coronata</name>
    <dbReference type="NCBI Taxonomy" id="796925"/>
    <lineage>
        <taxon>Eukaryota</taxon>
        <taxon>Fungi</taxon>
        <taxon>Fungi incertae sedis</taxon>
        <taxon>Zoopagomycota</taxon>
        <taxon>Entomophthoromycotina</taxon>
        <taxon>Entomophthoromycetes</taxon>
        <taxon>Entomophthorales</taxon>
        <taxon>Ancylistaceae</taxon>
        <taxon>Conidiobolus</taxon>
    </lineage>
</organism>
<dbReference type="InterPro" id="IPR016049">
    <property type="entry name" value="RNA_pol_Rpc34-like"/>
</dbReference>
<keyword evidence="8" id="KW-1185">Reference proteome</keyword>
<dbReference type="OMA" id="VGTTKKC"/>
<gene>
    <name evidence="7" type="ORF">CONCODRAFT_50746</name>
</gene>
<comment type="function">
    <text evidence="6">DNA-dependent RNA polymerase catalyzes the transcription of DNA into RNA using the four ribonucleoside triphosphates as substrates. Specific peripheric component of RNA polymerase III which synthesizes small RNAs, such as 5S rRNA and tRNAs.</text>
</comment>
<evidence type="ECO:0000256" key="5">
    <source>
        <dbReference type="ARBA" id="ARBA00023242"/>
    </source>
</evidence>
<evidence type="ECO:0000313" key="7">
    <source>
        <dbReference type="EMBL" id="KXN69369.1"/>
    </source>
</evidence>
<dbReference type="InterPro" id="IPR007832">
    <property type="entry name" value="RNA_pol_Rpc34"/>
</dbReference>
<evidence type="ECO:0000256" key="2">
    <source>
        <dbReference type="ARBA" id="ARBA00011038"/>
    </source>
</evidence>
<dbReference type="OrthoDB" id="613763at2759"/>
<dbReference type="SUPFAM" id="SSF46785">
    <property type="entry name" value="Winged helix' DNA-binding domain"/>
    <property type="match status" value="1"/>
</dbReference>
<evidence type="ECO:0000256" key="3">
    <source>
        <dbReference type="ARBA" id="ARBA00022478"/>
    </source>
</evidence>
<dbReference type="FunFam" id="1.10.10.10:FF:000116">
    <property type="entry name" value="DNA-directed RNA polymerase III subunit RPC6"/>
    <property type="match status" value="1"/>
</dbReference>
<dbReference type="PANTHER" id="PTHR12780">
    <property type="entry name" value="RNA POLYMERASE III DNA DIRECTED , 39KD SUBUNIT-RELATED"/>
    <property type="match status" value="1"/>
</dbReference>
<dbReference type="Pfam" id="PF05158">
    <property type="entry name" value="RNA_pol_Rpc34"/>
    <property type="match status" value="1"/>
</dbReference>
<accession>A0A137P354</accession>
<dbReference type="InterPro" id="IPR036390">
    <property type="entry name" value="WH_DNA-bd_sf"/>
</dbReference>
<reference evidence="7 8" key="1">
    <citation type="journal article" date="2015" name="Genome Biol. Evol.">
        <title>Phylogenomic analyses indicate that early fungi evolved digesting cell walls of algal ancestors of land plants.</title>
        <authorList>
            <person name="Chang Y."/>
            <person name="Wang S."/>
            <person name="Sekimoto S."/>
            <person name="Aerts A.L."/>
            <person name="Choi C."/>
            <person name="Clum A."/>
            <person name="LaButti K.M."/>
            <person name="Lindquist E.A."/>
            <person name="Yee Ngan C."/>
            <person name="Ohm R.A."/>
            <person name="Salamov A.A."/>
            <person name="Grigoriev I.V."/>
            <person name="Spatafora J.W."/>
            <person name="Berbee M.L."/>
        </authorList>
    </citation>
    <scope>NUCLEOTIDE SEQUENCE [LARGE SCALE GENOMIC DNA]</scope>
    <source>
        <strain evidence="7 8">NRRL 28638</strain>
    </source>
</reference>
<dbReference type="GO" id="GO:0006383">
    <property type="term" value="P:transcription by RNA polymerase III"/>
    <property type="evidence" value="ECO:0007669"/>
    <property type="project" value="UniProtKB-UniRule"/>
</dbReference>
<evidence type="ECO:0000313" key="8">
    <source>
        <dbReference type="Proteomes" id="UP000070444"/>
    </source>
</evidence>
<evidence type="ECO:0000256" key="1">
    <source>
        <dbReference type="ARBA" id="ARBA00004123"/>
    </source>
</evidence>
<dbReference type="AlphaFoldDB" id="A0A137P354"/>
<evidence type="ECO:0000256" key="4">
    <source>
        <dbReference type="ARBA" id="ARBA00023163"/>
    </source>
</evidence>
<comment type="subcellular location">
    <subcellularLocation>
        <location evidence="1 6">Nucleus</location>
    </subcellularLocation>
</comment>
<dbReference type="GO" id="GO:0005654">
    <property type="term" value="C:nucleoplasm"/>
    <property type="evidence" value="ECO:0007669"/>
    <property type="project" value="UniProtKB-ARBA"/>
</dbReference>
<dbReference type="EMBL" id="KQ964537">
    <property type="protein sequence ID" value="KXN69369.1"/>
    <property type="molecule type" value="Genomic_DNA"/>
</dbReference>
<dbReference type="PIRSF" id="PIRSF028763">
    <property type="entry name" value="RNA_pol_Rpc34"/>
    <property type="match status" value="1"/>
</dbReference>
<keyword evidence="3 6" id="KW-0240">DNA-directed RNA polymerase</keyword>
<name>A0A137P354_CONC2</name>
<comment type="similarity">
    <text evidence="2 6">Belongs to the eukaryotic RPC34/RPC39 RNA polymerase subunit family.</text>
</comment>
<dbReference type="Gene3D" id="1.10.10.10">
    <property type="entry name" value="Winged helix-like DNA-binding domain superfamily/Winged helix DNA-binding domain"/>
    <property type="match status" value="1"/>
</dbReference>
<dbReference type="InterPro" id="IPR036388">
    <property type="entry name" value="WH-like_DNA-bd_sf"/>
</dbReference>
<dbReference type="Proteomes" id="UP000070444">
    <property type="component" value="Unassembled WGS sequence"/>
</dbReference>
<dbReference type="STRING" id="796925.A0A137P354"/>